<evidence type="ECO:0000256" key="7">
    <source>
        <dbReference type="RuleBase" id="RU003827"/>
    </source>
</evidence>
<comment type="similarity">
    <text evidence="2 7">Belongs to the EMP24/GP25L family.</text>
</comment>
<evidence type="ECO:0000256" key="3">
    <source>
        <dbReference type="ARBA" id="ARBA00022692"/>
    </source>
</evidence>
<evidence type="ECO:0000313" key="11">
    <source>
        <dbReference type="EMBL" id="GKT27645.1"/>
    </source>
</evidence>
<evidence type="ECO:0000256" key="9">
    <source>
        <dbReference type="SAM" id="SignalP"/>
    </source>
</evidence>
<dbReference type="InterPro" id="IPR009038">
    <property type="entry name" value="GOLD_dom"/>
</dbReference>
<dbReference type="SMART" id="SM01190">
    <property type="entry name" value="EMP24_GP25L"/>
    <property type="match status" value="1"/>
</dbReference>
<dbReference type="Pfam" id="PF01105">
    <property type="entry name" value="EMP24_GP25L"/>
    <property type="match status" value="1"/>
</dbReference>
<accession>A0ABQ5K8J2</accession>
<evidence type="ECO:0000256" key="4">
    <source>
        <dbReference type="ARBA" id="ARBA00022729"/>
    </source>
</evidence>
<evidence type="ECO:0000313" key="12">
    <source>
        <dbReference type="Proteomes" id="UP001057375"/>
    </source>
</evidence>
<organism evidence="11 12">
    <name type="scientific">Aduncisulcus paluster</name>
    <dbReference type="NCBI Taxonomy" id="2918883"/>
    <lineage>
        <taxon>Eukaryota</taxon>
        <taxon>Metamonada</taxon>
        <taxon>Carpediemonas-like organisms</taxon>
        <taxon>Aduncisulcus</taxon>
    </lineage>
</organism>
<gene>
    <name evidence="11" type="ORF">ADUPG1_013945</name>
</gene>
<sequence>MKFWKVLFLIFLVLASVYAIEVDVKTNETFCFMEELSKGQHLIGNYGTVEDPGAIMIILAVYDPHHKTIYRQEDIQKDGKFAFTASVSGEYRFCYRAVSRERTNIKKTRIFLKTSFGSLEKKLKTISETDPLAALAPIQPVIADMTSDAESILADYTYMKEREVELRKKVSSTNSKVMWFNLFTVVMVFVVTILQFIAYIKTKQATAIH</sequence>
<feature type="transmembrane region" description="Helical" evidence="8">
    <location>
        <begin position="177"/>
        <end position="200"/>
    </location>
</feature>
<evidence type="ECO:0000256" key="1">
    <source>
        <dbReference type="ARBA" id="ARBA00004479"/>
    </source>
</evidence>
<evidence type="ECO:0000259" key="10">
    <source>
        <dbReference type="PROSITE" id="PS50866"/>
    </source>
</evidence>
<dbReference type="EMBL" id="BQXS01012760">
    <property type="protein sequence ID" value="GKT27645.1"/>
    <property type="molecule type" value="Genomic_DNA"/>
</dbReference>
<dbReference type="PROSITE" id="PS50866">
    <property type="entry name" value="GOLD"/>
    <property type="match status" value="1"/>
</dbReference>
<keyword evidence="6 8" id="KW-0472">Membrane</keyword>
<evidence type="ECO:0000256" key="2">
    <source>
        <dbReference type="ARBA" id="ARBA00007104"/>
    </source>
</evidence>
<evidence type="ECO:0000256" key="6">
    <source>
        <dbReference type="ARBA" id="ARBA00023136"/>
    </source>
</evidence>
<comment type="caution">
    <text evidence="11">The sequence shown here is derived from an EMBL/GenBank/DDBJ whole genome shotgun (WGS) entry which is preliminary data.</text>
</comment>
<dbReference type="Proteomes" id="UP001057375">
    <property type="component" value="Unassembled WGS sequence"/>
</dbReference>
<name>A0ABQ5K8J2_9EUKA</name>
<evidence type="ECO:0000256" key="5">
    <source>
        <dbReference type="ARBA" id="ARBA00022989"/>
    </source>
</evidence>
<evidence type="ECO:0000256" key="8">
    <source>
        <dbReference type="SAM" id="Phobius"/>
    </source>
</evidence>
<comment type="subcellular location">
    <subcellularLocation>
        <location evidence="1 7">Membrane</location>
        <topology evidence="1 7">Single-pass type I membrane protein</topology>
    </subcellularLocation>
</comment>
<feature type="domain" description="GOLD" evidence="10">
    <location>
        <begin position="29"/>
        <end position="116"/>
    </location>
</feature>
<dbReference type="InterPro" id="IPR015720">
    <property type="entry name" value="Emp24-like"/>
</dbReference>
<keyword evidence="4 9" id="KW-0732">Signal</keyword>
<keyword evidence="12" id="KW-1185">Reference proteome</keyword>
<feature type="chain" id="PRO_5047480818" evidence="9">
    <location>
        <begin position="20"/>
        <end position="209"/>
    </location>
</feature>
<feature type="signal peptide" evidence="9">
    <location>
        <begin position="1"/>
        <end position="19"/>
    </location>
</feature>
<keyword evidence="5 8" id="KW-1133">Transmembrane helix</keyword>
<keyword evidence="3 7" id="KW-0812">Transmembrane</keyword>
<dbReference type="PANTHER" id="PTHR22811">
    <property type="entry name" value="TRANSMEMBRANE EMP24 DOMAIN-CONTAINING PROTEIN"/>
    <property type="match status" value="1"/>
</dbReference>
<proteinExistence type="inferred from homology"/>
<reference evidence="11" key="1">
    <citation type="submission" date="2022-03" db="EMBL/GenBank/DDBJ databases">
        <title>Draft genome sequence of Aduncisulcus paluster, a free-living microaerophilic Fornicata.</title>
        <authorList>
            <person name="Yuyama I."/>
            <person name="Kume K."/>
            <person name="Tamura T."/>
            <person name="Inagaki Y."/>
            <person name="Hashimoto T."/>
        </authorList>
    </citation>
    <scope>NUCLEOTIDE SEQUENCE</scope>
    <source>
        <strain evidence="11">NY0171</strain>
    </source>
</reference>
<protein>
    <submittedName>
        <fullName evidence="11">Transmembrane emp24 domain-containing protein like protein</fullName>
    </submittedName>
</protein>